<protein>
    <recommendedName>
        <fullName evidence="3">Transposase</fullName>
    </recommendedName>
</protein>
<proteinExistence type="predicted"/>
<evidence type="ECO:0000313" key="1">
    <source>
        <dbReference type="EMBL" id="WQD39540.1"/>
    </source>
</evidence>
<keyword evidence="2" id="KW-1185">Reference proteome</keyword>
<sequence>MDYRKEYEITSLFVSKLAVKKDSGKEAFGKWVGICTKKLYASDPDRLMHY</sequence>
<evidence type="ECO:0008006" key="3">
    <source>
        <dbReference type="Google" id="ProtNLM"/>
    </source>
</evidence>
<accession>A0ABZ0WBL1</accession>
<gene>
    <name evidence="1" type="ORF">U0035_05195</name>
</gene>
<dbReference type="RefSeq" id="WP_327138726.1">
    <property type="nucleotide sequence ID" value="NZ_CP139960.1"/>
</dbReference>
<dbReference type="EMBL" id="CP139960">
    <property type="protein sequence ID" value="WQD39540.1"/>
    <property type="molecule type" value="Genomic_DNA"/>
</dbReference>
<name>A0ABZ0WBL1_9BACT</name>
<reference evidence="1 2" key="1">
    <citation type="submission" date="2023-12" db="EMBL/GenBank/DDBJ databases">
        <title>Genome sequencing and assembly of bacterial species from a model synthetic community.</title>
        <authorList>
            <person name="Hogle S.L."/>
        </authorList>
    </citation>
    <scope>NUCLEOTIDE SEQUENCE [LARGE SCALE GENOMIC DNA]</scope>
    <source>
        <strain evidence="1 2">HAMBI_3031</strain>
    </source>
</reference>
<evidence type="ECO:0000313" key="2">
    <source>
        <dbReference type="Proteomes" id="UP001325680"/>
    </source>
</evidence>
<dbReference type="Proteomes" id="UP001325680">
    <property type="component" value="Chromosome"/>
</dbReference>
<organism evidence="1 2">
    <name type="scientific">Niabella yanshanensis</name>
    <dbReference type="NCBI Taxonomy" id="577386"/>
    <lineage>
        <taxon>Bacteria</taxon>
        <taxon>Pseudomonadati</taxon>
        <taxon>Bacteroidota</taxon>
        <taxon>Chitinophagia</taxon>
        <taxon>Chitinophagales</taxon>
        <taxon>Chitinophagaceae</taxon>
        <taxon>Niabella</taxon>
    </lineage>
</organism>